<dbReference type="Gene3D" id="1.10.510.10">
    <property type="entry name" value="Transferase(Phosphotransferase) domain 1"/>
    <property type="match status" value="1"/>
</dbReference>
<dbReference type="AlphaFoldDB" id="A0A4W6G0V9"/>
<dbReference type="InterPro" id="IPR000719">
    <property type="entry name" value="Prot_kinase_dom"/>
</dbReference>
<dbReference type="SUPFAM" id="SSF56112">
    <property type="entry name" value="Protein kinase-like (PK-like)"/>
    <property type="match status" value="1"/>
</dbReference>
<evidence type="ECO:0000256" key="12">
    <source>
        <dbReference type="ARBA" id="ARBA00023137"/>
    </source>
</evidence>
<evidence type="ECO:0000259" key="23">
    <source>
        <dbReference type="PROSITE" id="PS50011"/>
    </source>
</evidence>
<evidence type="ECO:0000256" key="2">
    <source>
        <dbReference type="ARBA" id="ARBA00004496"/>
    </source>
</evidence>
<evidence type="ECO:0000256" key="16">
    <source>
        <dbReference type="PROSITE-ProRule" id="PRU00191"/>
    </source>
</evidence>
<dbReference type="InParanoid" id="A0A4W6G0V9"/>
<evidence type="ECO:0000256" key="3">
    <source>
        <dbReference type="ARBA" id="ARBA00022443"/>
    </source>
</evidence>
<evidence type="ECO:0000256" key="8">
    <source>
        <dbReference type="ARBA" id="ARBA00022741"/>
    </source>
</evidence>
<dbReference type="Proteomes" id="UP000694890">
    <property type="component" value="Linkage group LG6"/>
</dbReference>
<dbReference type="PROSITE" id="PS50001">
    <property type="entry name" value="SH2"/>
    <property type="match status" value="1"/>
</dbReference>
<evidence type="ECO:0000256" key="20">
    <source>
        <dbReference type="SAM" id="MobiDB-lite"/>
    </source>
</evidence>
<dbReference type="InterPro" id="IPR020635">
    <property type="entry name" value="Tyr_kinase_cat_dom"/>
</dbReference>
<dbReference type="GO" id="GO:0005634">
    <property type="term" value="C:nucleus"/>
    <property type="evidence" value="ECO:0007669"/>
    <property type="project" value="UniProtKB-ARBA"/>
</dbReference>
<feature type="domain" description="SH3" evidence="22">
    <location>
        <begin position="73"/>
        <end position="137"/>
    </location>
</feature>
<protein>
    <recommendedName>
        <fullName evidence="19">Tyrosine-protein kinase</fullName>
        <ecNumber evidence="19">2.7.10.2</ecNumber>
    </recommendedName>
</protein>
<evidence type="ECO:0000256" key="6">
    <source>
        <dbReference type="ARBA" id="ARBA00022679"/>
    </source>
</evidence>
<reference evidence="26" key="2">
    <citation type="submission" date="2025-04" db="UniProtKB">
        <authorList>
            <consortium name="RefSeq"/>
        </authorList>
    </citation>
    <scope>IDENTIFICATION</scope>
    <source>
        <tissue evidence="26">Brain</tissue>
    </source>
</reference>
<evidence type="ECO:0000256" key="15">
    <source>
        <dbReference type="ARBA" id="ARBA00051245"/>
    </source>
</evidence>
<evidence type="ECO:0000256" key="7">
    <source>
        <dbReference type="ARBA" id="ARBA00022707"/>
    </source>
</evidence>
<keyword evidence="25" id="KW-1185">Reference proteome</keyword>
<evidence type="ECO:0000256" key="9">
    <source>
        <dbReference type="ARBA" id="ARBA00022777"/>
    </source>
</evidence>
<evidence type="ECO:0000256" key="10">
    <source>
        <dbReference type="ARBA" id="ARBA00022840"/>
    </source>
</evidence>
<dbReference type="GO" id="GO:0005737">
    <property type="term" value="C:cytoplasm"/>
    <property type="evidence" value="ECO:0007669"/>
    <property type="project" value="UniProtKB-SubCell"/>
</dbReference>
<dbReference type="SMART" id="SM00326">
    <property type="entry name" value="SH3"/>
    <property type="match status" value="1"/>
</dbReference>
<gene>
    <name evidence="24 26" type="primary">ptk6b</name>
</gene>
<dbReference type="Ensembl" id="ENSLCAT00010058553.1">
    <property type="protein sequence ID" value="ENSLCAP00010057002.1"/>
    <property type="gene ID" value="ENSLCAG00010026612.1"/>
</dbReference>
<dbReference type="Pfam" id="PF00017">
    <property type="entry name" value="SH2"/>
    <property type="match status" value="1"/>
</dbReference>
<dbReference type="OrthoDB" id="4062651at2759"/>
<dbReference type="Pfam" id="PF07714">
    <property type="entry name" value="PK_Tyr_Ser-Thr"/>
    <property type="match status" value="1"/>
</dbReference>
<keyword evidence="4" id="KW-0963">Cytoplasm</keyword>
<dbReference type="CDD" id="cd05148">
    <property type="entry name" value="PTKc_Srm_Brk"/>
    <property type="match status" value="1"/>
</dbReference>
<dbReference type="InterPro" id="IPR036028">
    <property type="entry name" value="SH3-like_dom_sf"/>
</dbReference>
<dbReference type="InterPro" id="IPR001452">
    <property type="entry name" value="SH3_domain"/>
</dbReference>
<evidence type="ECO:0000256" key="11">
    <source>
        <dbReference type="ARBA" id="ARBA00022999"/>
    </source>
</evidence>
<organism evidence="24 25">
    <name type="scientific">Lates calcarifer</name>
    <name type="common">Barramundi</name>
    <name type="synonym">Holocentrus calcarifer</name>
    <dbReference type="NCBI Taxonomy" id="8187"/>
    <lineage>
        <taxon>Eukaryota</taxon>
        <taxon>Metazoa</taxon>
        <taxon>Chordata</taxon>
        <taxon>Craniata</taxon>
        <taxon>Vertebrata</taxon>
        <taxon>Euteleostomi</taxon>
        <taxon>Actinopterygii</taxon>
        <taxon>Neopterygii</taxon>
        <taxon>Teleostei</taxon>
        <taxon>Neoteleostei</taxon>
        <taxon>Acanthomorphata</taxon>
        <taxon>Carangaria</taxon>
        <taxon>Carangaria incertae sedis</taxon>
        <taxon>Centropomidae</taxon>
        <taxon>Lates</taxon>
    </lineage>
</organism>
<feature type="region of interest" description="Disordered" evidence="20">
    <location>
        <begin position="22"/>
        <end position="73"/>
    </location>
</feature>
<keyword evidence="13" id="KW-0966">Cell projection</keyword>
<dbReference type="KEGG" id="lcf:108887432"/>
<evidence type="ECO:0000313" key="24">
    <source>
        <dbReference type="Ensembl" id="ENSLCAP00010057002.1"/>
    </source>
</evidence>
<keyword evidence="7" id="KW-0519">Myristate</keyword>
<feature type="domain" description="Protein kinase" evidence="23">
    <location>
        <begin position="260"/>
        <end position="517"/>
    </location>
</feature>
<dbReference type="InterPro" id="IPR036860">
    <property type="entry name" value="SH2_dom_sf"/>
</dbReference>
<evidence type="ECO:0000259" key="21">
    <source>
        <dbReference type="PROSITE" id="PS50001"/>
    </source>
</evidence>
<dbReference type="InterPro" id="IPR011009">
    <property type="entry name" value="Kinase-like_dom_sf"/>
</dbReference>
<keyword evidence="8 18" id="KW-0547">Nucleotide-binding</keyword>
<dbReference type="InterPro" id="IPR001245">
    <property type="entry name" value="Ser-Thr/Tyr_kinase_cat_dom"/>
</dbReference>
<dbReference type="FunFam" id="3.30.200.20:FF:000053">
    <property type="entry name" value="Tyrosine-protein kinase"/>
    <property type="match status" value="1"/>
</dbReference>
<dbReference type="SUPFAM" id="SSF50044">
    <property type="entry name" value="SH3-domain"/>
    <property type="match status" value="1"/>
</dbReference>
<dbReference type="PROSITE" id="PS00107">
    <property type="entry name" value="PROTEIN_KINASE_ATP"/>
    <property type="match status" value="1"/>
</dbReference>
<evidence type="ECO:0000313" key="25">
    <source>
        <dbReference type="Proteomes" id="UP000314980"/>
    </source>
</evidence>
<evidence type="ECO:0000256" key="19">
    <source>
        <dbReference type="RuleBase" id="RU362096"/>
    </source>
</evidence>
<sequence length="517" mass="58167">MGECLRRACPCLESLWQRIFSDKKTRGEGGGGGVSGGSEGGGGGAGSSDSGGQVSSPAPALLPPKPPPEKATESGSIYTAVWPFEARHEDELSFQEGDLFSVISRNGDWWTARMIDKNGRVLNTGIVPNNYLARAESLKMQPWFFGIMNRFEAQSHLLAPGNEEGAFLIRHSEKDDVGYVLSVKTSSRVKHFKIHQAGESDFHVEHNYHFRSLIDLVEHYSTNSLISTGRLGSPCKRKKPNTPDLNHFTVDEWELPKEDFTLEEELGSGYFADVYRGRWKNHINVAIKIIKSDSEMNHREFQREVQILKSLRHRHLISLFAVCTASAPYYIITELMERGSLLQFLRGPEGQHQDIPSLIDMGAQVADGMSYLEEQNSIHRDLAARNVLVGGDYICKVADFGLARVIKEPFYITEDKKIPYKWSAPEAISHGKFSNKSDVWSFGVLLYEIITCGGIPYPALSNQEVYQQVTKGHRMPRPAKCPDSLYRIMLKCWSAEPEDRPNFKYLKVQLDSSYELE</sequence>
<dbReference type="RefSeq" id="XP_018538383.1">
    <property type="nucleotide sequence ID" value="XM_018682867.2"/>
</dbReference>
<keyword evidence="3 17" id="KW-0728">SH3 domain</keyword>
<dbReference type="InterPro" id="IPR050198">
    <property type="entry name" value="Non-receptor_tyrosine_kinases"/>
</dbReference>
<evidence type="ECO:0000259" key="22">
    <source>
        <dbReference type="PROSITE" id="PS50002"/>
    </source>
</evidence>
<dbReference type="InterPro" id="IPR017441">
    <property type="entry name" value="Protein_kinase_ATP_BS"/>
</dbReference>
<dbReference type="Gene3D" id="3.30.505.10">
    <property type="entry name" value="SH2 domain"/>
    <property type="match status" value="1"/>
</dbReference>
<evidence type="ECO:0000256" key="14">
    <source>
        <dbReference type="ARBA" id="ARBA00023288"/>
    </source>
</evidence>
<dbReference type="EC" id="2.7.10.2" evidence="19"/>
<dbReference type="FunFam" id="2.30.30.40:FF:000229">
    <property type="entry name" value="Tyrosine-protein kinase"/>
    <property type="match status" value="1"/>
</dbReference>
<proteinExistence type="inferred from homology"/>
<comment type="subcellular location">
    <subcellularLocation>
        <location evidence="1">Cell projection</location>
        <location evidence="1">Ruffle</location>
    </subcellularLocation>
    <subcellularLocation>
        <location evidence="2">Cytoplasm</location>
    </subcellularLocation>
</comment>
<dbReference type="CTD" id="767734"/>
<comment type="similarity">
    <text evidence="19">Belongs to the protein kinase superfamily. Tyr protein kinase family.</text>
</comment>
<name>A0A4W6G0V9_LATCA</name>
<dbReference type="PANTHER" id="PTHR24418">
    <property type="entry name" value="TYROSINE-PROTEIN KINASE"/>
    <property type="match status" value="1"/>
</dbReference>
<dbReference type="Gene3D" id="2.30.30.40">
    <property type="entry name" value="SH3 Domains"/>
    <property type="match status" value="1"/>
</dbReference>
<dbReference type="GO" id="GO:0005524">
    <property type="term" value="F:ATP binding"/>
    <property type="evidence" value="ECO:0007669"/>
    <property type="project" value="UniProtKB-UniRule"/>
</dbReference>
<feature type="compositionally biased region" description="Low complexity" evidence="20">
    <location>
        <begin position="47"/>
        <end position="59"/>
    </location>
</feature>
<keyword evidence="14" id="KW-0449">Lipoprotein</keyword>
<evidence type="ECO:0000256" key="13">
    <source>
        <dbReference type="ARBA" id="ARBA00023273"/>
    </source>
</evidence>
<feature type="binding site" evidence="18">
    <location>
        <position position="288"/>
    </location>
    <ligand>
        <name>ATP</name>
        <dbReference type="ChEBI" id="CHEBI:30616"/>
    </ligand>
</feature>
<dbReference type="GO" id="GO:0004715">
    <property type="term" value="F:non-membrane spanning protein tyrosine kinase activity"/>
    <property type="evidence" value="ECO:0007669"/>
    <property type="project" value="UniProtKB-EC"/>
</dbReference>
<keyword evidence="12 19" id="KW-0829">Tyrosine-protein kinase</keyword>
<comment type="catalytic activity">
    <reaction evidence="15 19">
        <text>L-tyrosyl-[protein] + ATP = O-phospho-L-tyrosyl-[protein] + ADP + H(+)</text>
        <dbReference type="Rhea" id="RHEA:10596"/>
        <dbReference type="Rhea" id="RHEA-COMP:10136"/>
        <dbReference type="Rhea" id="RHEA-COMP:20101"/>
        <dbReference type="ChEBI" id="CHEBI:15378"/>
        <dbReference type="ChEBI" id="CHEBI:30616"/>
        <dbReference type="ChEBI" id="CHEBI:46858"/>
        <dbReference type="ChEBI" id="CHEBI:61978"/>
        <dbReference type="ChEBI" id="CHEBI:456216"/>
        <dbReference type="EC" id="2.7.10.2"/>
    </reaction>
</comment>
<dbReference type="PRINTS" id="PR00452">
    <property type="entry name" value="SH3DOMAIN"/>
</dbReference>
<dbReference type="InterPro" id="IPR000980">
    <property type="entry name" value="SH2"/>
</dbReference>
<feature type="compositionally biased region" description="Gly residues" evidence="20">
    <location>
        <begin position="28"/>
        <end position="46"/>
    </location>
</feature>
<keyword evidence="9 19" id="KW-0418">Kinase</keyword>
<dbReference type="PRINTS" id="PR00109">
    <property type="entry name" value="TYRKINASE"/>
</dbReference>
<dbReference type="GeneTree" id="ENSGT00940000161218"/>
<dbReference type="PROSITE" id="PS50011">
    <property type="entry name" value="PROTEIN_KINASE_DOM"/>
    <property type="match status" value="1"/>
</dbReference>
<reference evidence="24" key="3">
    <citation type="submission" date="2025-05" db="UniProtKB">
        <authorList>
            <consortium name="Ensembl"/>
        </authorList>
    </citation>
    <scope>IDENTIFICATION</scope>
</reference>
<evidence type="ECO:0000256" key="4">
    <source>
        <dbReference type="ARBA" id="ARBA00022490"/>
    </source>
</evidence>
<dbReference type="GO" id="GO:0001726">
    <property type="term" value="C:ruffle"/>
    <property type="evidence" value="ECO:0007669"/>
    <property type="project" value="UniProtKB-SubCell"/>
</dbReference>
<accession>A0A4W6G0V9</accession>
<dbReference type="SMART" id="SM00252">
    <property type="entry name" value="SH2"/>
    <property type="match status" value="1"/>
</dbReference>
<evidence type="ECO:0000256" key="17">
    <source>
        <dbReference type="PROSITE-ProRule" id="PRU00192"/>
    </source>
</evidence>
<evidence type="ECO:0000256" key="1">
    <source>
        <dbReference type="ARBA" id="ARBA00004466"/>
    </source>
</evidence>
<evidence type="ECO:0000256" key="18">
    <source>
        <dbReference type="PROSITE-ProRule" id="PRU10141"/>
    </source>
</evidence>
<dbReference type="STRING" id="8187.ENSLCAP00010057002"/>
<dbReference type="Proteomes" id="UP000314980">
    <property type="component" value="Unassembled WGS sequence"/>
</dbReference>
<keyword evidence="11 16" id="KW-0727">SH2 domain</keyword>
<dbReference type="FunFam" id="1.10.510.10:FF:000399">
    <property type="entry name" value="Tyrosine-protein kinase"/>
    <property type="match status" value="1"/>
</dbReference>
<dbReference type="SMART" id="SM00219">
    <property type="entry name" value="TyrKc"/>
    <property type="match status" value="1"/>
</dbReference>
<keyword evidence="10 18" id="KW-0067">ATP-binding</keyword>
<keyword evidence="5" id="KW-0597">Phosphoprotein</keyword>
<dbReference type="PROSITE" id="PS50002">
    <property type="entry name" value="SH3"/>
    <property type="match status" value="1"/>
</dbReference>
<feature type="domain" description="SH2" evidence="21">
    <location>
        <begin position="143"/>
        <end position="235"/>
    </location>
</feature>
<reference evidence="25" key="1">
    <citation type="submission" date="2015-09" db="EMBL/GenBank/DDBJ databases">
        <authorList>
            <person name="Sai Rama Sridatta P."/>
        </authorList>
    </citation>
    <scope>NUCLEOTIDE SEQUENCE [LARGE SCALE GENOMIC DNA]</scope>
</reference>
<dbReference type="SUPFAM" id="SSF55550">
    <property type="entry name" value="SH2 domain"/>
    <property type="match status" value="1"/>
</dbReference>
<dbReference type="Pfam" id="PF14604">
    <property type="entry name" value="SH3_9"/>
    <property type="match status" value="1"/>
</dbReference>
<keyword evidence="6 19" id="KW-0808">Transferase</keyword>
<evidence type="ECO:0000313" key="26">
    <source>
        <dbReference type="RefSeq" id="XP_018538383.1"/>
    </source>
</evidence>
<evidence type="ECO:0000256" key="5">
    <source>
        <dbReference type="ARBA" id="ARBA00022553"/>
    </source>
</evidence>
<dbReference type="CDD" id="cd11847">
    <property type="entry name" value="SH3_Brk"/>
    <property type="match status" value="1"/>
</dbReference>
<dbReference type="PRINTS" id="PR00401">
    <property type="entry name" value="SH2DOMAIN"/>
</dbReference>
<dbReference type="GeneID" id="108887432"/>